<protein>
    <submittedName>
        <fullName evidence="2">Phosphinothricin acetyltransferase</fullName>
    </submittedName>
</protein>
<dbReference type="CDD" id="cd04301">
    <property type="entry name" value="NAT_SF"/>
    <property type="match status" value="1"/>
</dbReference>
<dbReference type="PANTHER" id="PTHR43072">
    <property type="entry name" value="N-ACETYLTRANSFERASE"/>
    <property type="match status" value="1"/>
</dbReference>
<dbReference type="Proteomes" id="UP000030351">
    <property type="component" value="Unassembled WGS sequence"/>
</dbReference>
<evidence type="ECO:0000313" key="3">
    <source>
        <dbReference type="Proteomes" id="UP000030351"/>
    </source>
</evidence>
<dbReference type="AlphaFoldDB" id="A0A0A3Z230"/>
<evidence type="ECO:0000313" key="2">
    <source>
        <dbReference type="EMBL" id="KGT91671.1"/>
    </source>
</evidence>
<dbReference type="SUPFAM" id="SSF55729">
    <property type="entry name" value="Acyl-CoA N-acyltransferases (Nat)"/>
    <property type="match status" value="1"/>
</dbReference>
<comment type="caution">
    <text evidence="2">The sequence shown here is derived from an EMBL/GenBank/DDBJ whole genome shotgun (WGS) entry which is preliminary data.</text>
</comment>
<dbReference type="EMBL" id="JRUQ01000045">
    <property type="protein sequence ID" value="KGT91671.1"/>
    <property type="molecule type" value="Genomic_DNA"/>
</dbReference>
<dbReference type="eggNOG" id="COG1247">
    <property type="taxonomic scope" value="Bacteria"/>
</dbReference>
<gene>
    <name evidence="2" type="ORF">NG99_16805</name>
</gene>
<dbReference type="InterPro" id="IPR000182">
    <property type="entry name" value="GNAT_dom"/>
</dbReference>
<dbReference type="InterPro" id="IPR016181">
    <property type="entry name" value="Acyl_CoA_acyltransferase"/>
</dbReference>
<reference evidence="2 3" key="1">
    <citation type="submission" date="2014-10" db="EMBL/GenBank/DDBJ databases">
        <title>Genome sequence of Erwinia typographi M043b.</title>
        <authorList>
            <person name="Chan K.-G."/>
            <person name="Tan W.-S."/>
        </authorList>
    </citation>
    <scope>NUCLEOTIDE SEQUENCE [LARGE SCALE GENOMIC DNA]</scope>
    <source>
        <strain evidence="2 3">M043b</strain>
    </source>
</reference>
<dbReference type="Gene3D" id="3.40.630.30">
    <property type="match status" value="1"/>
</dbReference>
<evidence type="ECO:0000259" key="1">
    <source>
        <dbReference type="PROSITE" id="PS51186"/>
    </source>
</evidence>
<organism evidence="2 3">
    <name type="scientific">Erwinia typographi</name>
    <dbReference type="NCBI Taxonomy" id="371042"/>
    <lineage>
        <taxon>Bacteria</taxon>
        <taxon>Pseudomonadati</taxon>
        <taxon>Pseudomonadota</taxon>
        <taxon>Gammaproteobacteria</taxon>
        <taxon>Enterobacterales</taxon>
        <taxon>Erwiniaceae</taxon>
        <taxon>Erwinia</taxon>
    </lineage>
</organism>
<keyword evidence="2" id="KW-0808">Transferase</keyword>
<proteinExistence type="predicted"/>
<name>A0A0A3Z230_9GAMM</name>
<sequence length="174" mass="19153">MEIVTAQAAHIAGIQQIYAWHVEKGTATFETEPPLAAEMLTRLTNVQEKGGFWLVALEDKTVLGYCYLAPYRPRYAYRFTLEDSIYLHPEHTGRGTGRALLTEALRLAEAAGFRQVVSVVGDSENAASLALHRSLGFQLTGVLRSVGFKHGRWLDTVMMQCTLGAGDTTVPGQR</sequence>
<dbReference type="STRING" id="371042.NG99_16805"/>
<dbReference type="PANTHER" id="PTHR43072:SF8">
    <property type="entry name" value="ACYLTRANSFERASE FABY-RELATED"/>
    <property type="match status" value="1"/>
</dbReference>
<dbReference type="RefSeq" id="WP_034895397.1">
    <property type="nucleotide sequence ID" value="NZ_JRUQ01000045.1"/>
</dbReference>
<dbReference type="OrthoDB" id="5459937at2"/>
<keyword evidence="3" id="KW-1185">Reference proteome</keyword>
<accession>A0A0A3Z230</accession>
<dbReference type="PROSITE" id="PS51186">
    <property type="entry name" value="GNAT"/>
    <property type="match status" value="1"/>
</dbReference>
<dbReference type="GO" id="GO:0016747">
    <property type="term" value="F:acyltransferase activity, transferring groups other than amino-acyl groups"/>
    <property type="evidence" value="ECO:0007669"/>
    <property type="project" value="InterPro"/>
</dbReference>
<feature type="domain" description="N-acetyltransferase" evidence="1">
    <location>
        <begin position="1"/>
        <end position="164"/>
    </location>
</feature>
<dbReference type="Pfam" id="PF00583">
    <property type="entry name" value="Acetyltransf_1"/>
    <property type="match status" value="1"/>
</dbReference>